<evidence type="ECO:0000313" key="6">
    <source>
        <dbReference type="EMBL" id="KAJ8952489.1"/>
    </source>
</evidence>
<evidence type="ECO:0000256" key="5">
    <source>
        <dbReference type="PROSITE-ProRule" id="PRU00339"/>
    </source>
</evidence>
<dbReference type="InterPro" id="IPR011990">
    <property type="entry name" value="TPR-like_helical_dom_sf"/>
</dbReference>
<dbReference type="Gene3D" id="1.25.40.10">
    <property type="entry name" value="Tetratricopeptide repeat domain"/>
    <property type="match status" value="1"/>
</dbReference>
<keyword evidence="4 5" id="KW-0802">TPR repeat</keyword>
<accession>A0AAV8YMN5</accession>
<dbReference type="AlphaFoldDB" id="A0AAV8YMN5"/>
<evidence type="ECO:0008006" key="8">
    <source>
        <dbReference type="Google" id="ProtNLM"/>
    </source>
</evidence>
<comment type="caution">
    <text evidence="6">The sequence shown here is derived from an EMBL/GenBank/DDBJ whole genome shotgun (WGS) entry which is preliminary data.</text>
</comment>
<evidence type="ECO:0000256" key="4">
    <source>
        <dbReference type="ARBA" id="ARBA00022803"/>
    </source>
</evidence>
<evidence type="ECO:0000256" key="2">
    <source>
        <dbReference type="ARBA" id="ARBA00022490"/>
    </source>
</evidence>
<reference evidence="6" key="1">
    <citation type="journal article" date="2023" name="Insect Mol. Biol.">
        <title>Genome sequencing provides insights into the evolution of gene families encoding plant cell wall-degrading enzymes in longhorned beetles.</title>
        <authorList>
            <person name="Shin N.R."/>
            <person name="Okamura Y."/>
            <person name="Kirsch R."/>
            <person name="Pauchet Y."/>
        </authorList>
    </citation>
    <scope>NUCLEOTIDE SEQUENCE</scope>
    <source>
        <strain evidence="6">AMC_N1</strain>
    </source>
</reference>
<evidence type="ECO:0000313" key="7">
    <source>
        <dbReference type="Proteomes" id="UP001162162"/>
    </source>
</evidence>
<gene>
    <name evidence="6" type="ORF">NQ318_003285</name>
</gene>
<dbReference type="GO" id="GO:0031072">
    <property type="term" value="F:heat shock protein binding"/>
    <property type="evidence" value="ECO:0007669"/>
    <property type="project" value="TreeGrafter"/>
</dbReference>
<dbReference type="EMBL" id="JAPWTK010000068">
    <property type="protein sequence ID" value="KAJ8952489.1"/>
    <property type="molecule type" value="Genomic_DNA"/>
</dbReference>
<dbReference type="GO" id="GO:0005829">
    <property type="term" value="C:cytosol"/>
    <property type="evidence" value="ECO:0007669"/>
    <property type="project" value="TreeGrafter"/>
</dbReference>
<dbReference type="GO" id="GO:0006626">
    <property type="term" value="P:protein targeting to mitochondrion"/>
    <property type="evidence" value="ECO:0007669"/>
    <property type="project" value="TreeGrafter"/>
</dbReference>
<dbReference type="InterPro" id="IPR051982">
    <property type="entry name" value="CiliaryAsmbly_MitoImport"/>
</dbReference>
<sequence>MSTLSDLPKLVEEESSYREKETLLSKYQIPIKHFELDYIENCRDAKEIEKIYHVLLSGEEGDYPHLLKAAEERLSHLKPKSRWLRKTCSVINKESLDKDALQELSQDLESWVSNISKHSRELDTRKTDTVKCDAEIRAPKPLENAPSKPKEQRISSTNYSAWDKYDPDTEILKMELDDEKVKKAALEGEKQKEKRKPKKAVSFNRFATEAEAIYVSNREREKGNEFFKSGDYEEALQCYTDSISSKPSVDNLNNRAVTYLKLKKYKLALHDCDRVLTIQRDNLKAHLRKGEALEKLERYEEALGCAEFVIQKDPNNECAQELAGRAREHCEAKLTNTRMKIVEIE</sequence>
<dbReference type="PANTHER" id="PTHR45984">
    <property type="entry name" value="RNA (RNA) POLYMERASE II ASSOCIATED PROTEIN HOMOLOG"/>
    <property type="match status" value="1"/>
</dbReference>
<evidence type="ECO:0000256" key="3">
    <source>
        <dbReference type="ARBA" id="ARBA00022737"/>
    </source>
</evidence>
<comment type="subcellular location">
    <subcellularLocation>
        <location evidence="1">Cytoplasm</location>
    </subcellularLocation>
</comment>
<dbReference type="SMART" id="SM00028">
    <property type="entry name" value="TPR"/>
    <property type="match status" value="3"/>
</dbReference>
<dbReference type="SUPFAM" id="SSF48452">
    <property type="entry name" value="TPR-like"/>
    <property type="match status" value="1"/>
</dbReference>
<protein>
    <recommendedName>
        <fullName evidence="8">Sperm-associated antigen 1</fullName>
    </recommendedName>
</protein>
<dbReference type="GO" id="GO:0005739">
    <property type="term" value="C:mitochondrion"/>
    <property type="evidence" value="ECO:0007669"/>
    <property type="project" value="TreeGrafter"/>
</dbReference>
<dbReference type="Pfam" id="PF00515">
    <property type="entry name" value="TPR_1"/>
    <property type="match status" value="1"/>
</dbReference>
<dbReference type="Proteomes" id="UP001162162">
    <property type="component" value="Unassembled WGS sequence"/>
</dbReference>
<organism evidence="6 7">
    <name type="scientific">Aromia moschata</name>
    <dbReference type="NCBI Taxonomy" id="1265417"/>
    <lineage>
        <taxon>Eukaryota</taxon>
        <taxon>Metazoa</taxon>
        <taxon>Ecdysozoa</taxon>
        <taxon>Arthropoda</taxon>
        <taxon>Hexapoda</taxon>
        <taxon>Insecta</taxon>
        <taxon>Pterygota</taxon>
        <taxon>Neoptera</taxon>
        <taxon>Endopterygota</taxon>
        <taxon>Coleoptera</taxon>
        <taxon>Polyphaga</taxon>
        <taxon>Cucujiformia</taxon>
        <taxon>Chrysomeloidea</taxon>
        <taxon>Cerambycidae</taxon>
        <taxon>Cerambycinae</taxon>
        <taxon>Callichromatini</taxon>
        <taxon>Aromia</taxon>
    </lineage>
</organism>
<dbReference type="Pfam" id="PF13181">
    <property type="entry name" value="TPR_8"/>
    <property type="match status" value="1"/>
</dbReference>
<feature type="repeat" description="TPR" evidence="5">
    <location>
        <begin position="216"/>
        <end position="249"/>
    </location>
</feature>
<name>A0AAV8YMN5_9CUCU</name>
<dbReference type="PROSITE" id="PS50005">
    <property type="entry name" value="TPR"/>
    <property type="match status" value="1"/>
</dbReference>
<keyword evidence="7" id="KW-1185">Reference proteome</keyword>
<dbReference type="InterPro" id="IPR019734">
    <property type="entry name" value="TPR_rpt"/>
</dbReference>
<proteinExistence type="predicted"/>
<keyword evidence="3" id="KW-0677">Repeat</keyword>
<dbReference type="PANTHER" id="PTHR45984:SF1">
    <property type="entry name" value="SPAG1 AXONEMAL DYNEIN ASSEMBLY FACTOR"/>
    <property type="match status" value="1"/>
</dbReference>
<evidence type="ECO:0000256" key="1">
    <source>
        <dbReference type="ARBA" id="ARBA00004496"/>
    </source>
</evidence>
<keyword evidence="2" id="KW-0963">Cytoplasm</keyword>